<dbReference type="AlphaFoldDB" id="A0AA36I7U0"/>
<sequence length="129" mass="14404">MSAYQDVFSLRRLRYRERPASVVFQGSGQALHEAELTALAFPSFARNLLPTSRSFCAGGRLACVSKRRLDRRLREWPCIAVGPARMSAAKVVWVLWETTCLEHSRISKSFCHSCAQIAVAGVRVSKHPA</sequence>
<gene>
    <name evidence="1" type="ORF">EVOR1521_LOCUS10043</name>
</gene>
<dbReference type="Proteomes" id="UP001178507">
    <property type="component" value="Unassembled WGS sequence"/>
</dbReference>
<evidence type="ECO:0000313" key="2">
    <source>
        <dbReference type="Proteomes" id="UP001178507"/>
    </source>
</evidence>
<proteinExistence type="predicted"/>
<accession>A0AA36I7U0</accession>
<organism evidence="1 2">
    <name type="scientific">Effrenium voratum</name>
    <dbReference type="NCBI Taxonomy" id="2562239"/>
    <lineage>
        <taxon>Eukaryota</taxon>
        <taxon>Sar</taxon>
        <taxon>Alveolata</taxon>
        <taxon>Dinophyceae</taxon>
        <taxon>Suessiales</taxon>
        <taxon>Symbiodiniaceae</taxon>
        <taxon>Effrenium</taxon>
    </lineage>
</organism>
<keyword evidence="2" id="KW-1185">Reference proteome</keyword>
<name>A0AA36I7U0_9DINO</name>
<reference evidence="1" key="1">
    <citation type="submission" date="2023-08" db="EMBL/GenBank/DDBJ databases">
        <authorList>
            <person name="Chen Y."/>
            <person name="Shah S."/>
            <person name="Dougan E. K."/>
            <person name="Thang M."/>
            <person name="Chan C."/>
        </authorList>
    </citation>
    <scope>NUCLEOTIDE SEQUENCE</scope>
</reference>
<evidence type="ECO:0000313" key="1">
    <source>
        <dbReference type="EMBL" id="CAJ1382723.1"/>
    </source>
</evidence>
<comment type="caution">
    <text evidence="1">The sequence shown here is derived from an EMBL/GenBank/DDBJ whole genome shotgun (WGS) entry which is preliminary data.</text>
</comment>
<dbReference type="EMBL" id="CAUJNA010000937">
    <property type="protein sequence ID" value="CAJ1382723.1"/>
    <property type="molecule type" value="Genomic_DNA"/>
</dbReference>
<protein>
    <submittedName>
        <fullName evidence="1">Uncharacterized protein</fullName>
    </submittedName>
</protein>